<keyword evidence="3" id="KW-1185">Reference proteome</keyword>
<feature type="compositionally biased region" description="Pro residues" evidence="1">
    <location>
        <begin position="189"/>
        <end position="199"/>
    </location>
</feature>
<evidence type="ECO:0000313" key="3">
    <source>
        <dbReference type="Proteomes" id="UP000821837"/>
    </source>
</evidence>
<gene>
    <name evidence="2" type="ORF">HPB52_010948</name>
</gene>
<accession>A0A9D4PJ21</accession>
<name>A0A9D4PJ21_RHISA</name>
<comment type="caution">
    <text evidence="2">The sequence shown here is derived from an EMBL/GenBank/DDBJ whole genome shotgun (WGS) entry which is preliminary data.</text>
</comment>
<organism evidence="2 3">
    <name type="scientific">Rhipicephalus sanguineus</name>
    <name type="common">Brown dog tick</name>
    <name type="synonym">Ixodes sanguineus</name>
    <dbReference type="NCBI Taxonomy" id="34632"/>
    <lineage>
        <taxon>Eukaryota</taxon>
        <taxon>Metazoa</taxon>
        <taxon>Ecdysozoa</taxon>
        <taxon>Arthropoda</taxon>
        <taxon>Chelicerata</taxon>
        <taxon>Arachnida</taxon>
        <taxon>Acari</taxon>
        <taxon>Parasitiformes</taxon>
        <taxon>Ixodida</taxon>
        <taxon>Ixodoidea</taxon>
        <taxon>Ixodidae</taxon>
        <taxon>Rhipicephalinae</taxon>
        <taxon>Rhipicephalus</taxon>
        <taxon>Rhipicephalus</taxon>
    </lineage>
</organism>
<feature type="region of interest" description="Disordered" evidence="1">
    <location>
        <begin position="178"/>
        <end position="205"/>
    </location>
</feature>
<dbReference type="Proteomes" id="UP000821837">
    <property type="component" value="Unassembled WGS sequence"/>
</dbReference>
<protein>
    <submittedName>
        <fullName evidence="2">Uncharacterized protein</fullName>
    </submittedName>
</protein>
<proteinExistence type="predicted"/>
<reference evidence="2" key="2">
    <citation type="submission" date="2021-09" db="EMBL/GenBank/DDBJ databases">
        <authorList>
            <person name="Jia N."/>
            <person name="Wang J."/>
            <person name="Shi W."/>
            <person name="Du L."/>
            <person name="Sun Y."/>
            <person name="Zhan W."/>
            <person name="Jiang J."/>
            <person name="Wang Q."/>
            <person name="Zhang B."/>
            <person name="Ji P."/>
            <person name="Sakyi L.B."/>
            <person name="Cui X."/>
            <person name="Yuan T."/>
            <person name="Jiang B."/>
            <person name="Yang W."/>
            <person name="Lam T.T.-Y."/>
            <person name="Chang Q."/>
            <person name="Ding S."/>
            <person name="Wang X."/>
            <person name="Zhu J."/>
            <person name="Ruan X."/>
            <person name="Zhao L."/>
            <person name="Wei J."/>
            <person name="Que T."/>
            <person name="Du C."/>
            <person name="Cheng J."/>
            <person name="Dai P."/>
            <person name="Han X."/>
            <person name="Huang E."/>
            <person name="Gao Y."/>
            <person name="Liu J."/>
            <person name="Shao H."/>
            <person name="Ye R."/>
            <person name="Li L."/>
            <person name="Wei W."/>
            <person name="Wang X."/>
            <person name="Wang C."/>
            <person name="Huo Q."/>
            <person name="Li W."/>
            <person name="Guo W."/>
            <person name="Chen H."/>
            <person name="Chen S."/>
            <person name="Zhou L."/>
            <person name="Zhou L."/>
            <person name="Ni X."/>
            <person name="Tian J."/>
            <person name="Zhou Y."/>
            <person name="Sheng Y."/>
            <person name="Liu T."/>
            <person name="Pan Y."/>
            <person name="Xia L."/>
            <person name="Li J."/>
            <person name="Zhao F."/>
            <person name="Cao W."/>
        </authorList>
    </citation>
    <scope>NUCLEOTIDE SEQUENCE</scope>
    <source>
        <strain evidence="2">Rsan-2018</strain>
        <tissue evidence="2">Larvae</tissue>
    </source>
</reference>
<evidence type="ECO:0000313" key="2">
    <source>
        <dbReference type="EMBL" id="KAH7943729.1"/>
    </source>
</evidence>
<dbReference type="EMBL" id="JABSTV010001253">
    <property type="protein sequence ID" value="KAH7943729.1"/>
    <property type="molecule type" value="Genomic_DNA"/>
</dbReference>
<sequence length="205" mass="21837">MLRALSRCIVPGVGGLRRCPPGGPVHVQPPGTGLPLFVGIVTRHREAVSARSQHGPSLDSTDRPVAWTSRLLGRSSPALYLATHPSMLRSRSVDSFSRIGTRLSHHSPTRPRRPGSFARFAGSQKFPAGAHQDGSLQRSRLLAATIRDTIPRPPQPPPAPTTVEAAVALLRSARPDLLAQGALPASTSVPPPTLPPQPPQLDFDE</sequence>
<dbReference type="AlphaFoldDB" id="A0A9D4PJ21"/>
<reference evidence="2" key="1">
    <citation type="journal article" date="2020" name="Cell">
        <title>Large-Scale Comparative Analyses of Tick Genomes Elucidate Their Genetic Diversity and Vector Capacities.</title>
        <authorList>
            <consortium name="Tick Genome and Microbiome Consortium (TIGMIC)"/>
            <person name="Jia N."/>
            <person name="Wang J."/>
            <person name="Shi W."/>
            <person name="Du L."/>
            <person name="Sun Y."/>
            <person name="Zhan W."/>
            <person name="Jiang J.F."/>
            <person name="Wang Q."/>
            <person name="Zhang B."/>
            <person name="Ji P."/>
            <person name="Bell-Sakyi L."/>
            <person name="Cui X.M."/>
            <person name="Yuan T.T."/>
            <person name="Jiang B.G."/>
            <person name="Yang W.F."/>
            <person name="Lam T.T."/>
            <person name="Chang Q.C."/>
            <person name="Ding S.J."/>
            <person name="Wang X.J."/>
            <person name="Zhu J.G."/>
            <person name="Ruan X.D."/>
            <person name="Zhao L."/>
            <person name="Wei J.T."/>
            <person name="Ye R.Z."/>
            <person name="Que T.C."/>
            <person name="Du C.H."/>
            <person name="Zhou Y.H."/>
            <person name="Cheng J.X."/>
            <person name="Dai P.F."/>
            <person name="Guo W.B."/>
            <person name="Han X.H."/>
            <person name="Huang E.J."/>
            <person name="Li L.F."/>
            <person name="Wei W."/>
            <person name="Gao Y.C."/>
            <person name="Liu J.Z."/>
            <person name="Shao H.Z."/>
            <person name="Wang X."/>
            <person name="Wang C.C."/>
            <person name="Yang T.C."/>
            <person name="Huo Q.B."/>
            <person name="Li W."/>
            <person name="Chen H.Y."/>
            <person name="Chen S.E."/>
            <person name="Zhou L.G."/>
            <person name="Ni X.B."/>
            <person name="Tian J.H."/>
            <person name="Sheng Y."/>
            <person name="Liu T."/>
            <person name="Pan Y.S."/>
            <person name="Xia L.Y."/>
            <person name="Li J."/>
            <person name="Zhao F."/>
            <person name="Cao W.C."/>
        </authorList>
    </citation>
    <scope>NUCLEOTIDE SEQUENCE</scope>
    <source>
        <strain evidence="2">Rsan-2018</strain>
    </source>
</reference>
<evidence type="ECO:0000256" key="1">
    <source>
        <dbReference type="SAM" id="MobiDB-lite"/>
    </source>
</evidence>